<dbReference type="EMBL" id="FMIA01000002">
    <property type="protein sequence ID" value="SCL50534.1"/>
    <property type="molecule type" value="Genomic_DNA"/>
</dbReference>
<dbReference type="OrthoDB" id="3416595at2"/>
<evidence type="ECO:0000313" key="2">
    <source>
        <dbReference type="Proteomes" id="UP000198937"/>
    </source>
</evidence>
<keyword evidence="2" id="KW-1185">Reference proteome</keyword>
<evidence type="ECO:0000313" key="1">
    <source>
        <dbReference type="EMBL" id="SCL50534.1"/>
    </source>
</evidence>
<proteinExistence type="predicted"/>
<reference evidence="1 2" key="1">
    <citation type="submission" date="2016-06" db="EMBL/GenBank/DDBJ databases">
        <authorList>
            <person name="Kjaerup R.B."/>
            <person name="Dalgaard T.S."/>
            <person name="Juul-Madsen H.R."/>
        </authorList>
    </citation>
    <scope>NUCLEOTIDE SEQUENCE [LARGE SCALE GENOMIC DNA]</scope>
    <source>
        <strain evidence="1 2">DSM 45577</strain>
    </source>
</reference>
<accession>A0A1C6U993</accession>
<evidence type="ECO:0008006" key="3">
    <source>
        <dbReference type="Google" id="ProtNLM"/>
    </source>
</evidence>
<sequence>MIRVARHRRFTANHTFHLDVGARRLFVKANPNPAEAAAEIAGYRRIQHHYPLPALHAYHRVGRWTLTVYDRHRPDQPDTGLLLDAITAGDVGARANLDHGLDAILNRYQHIIGTTMRHLPASQTIGKLYRDRAQPGGRIDLYYGHNPNLLTMPDRSAIRCSDLHETTLVINGQPRRLDFDALVTGLRTALHPDQQTWAATTQGDPTDVNIGLDDQNRPVWFDYDTAGLNSLAGEIACFLWYQRLHAAWLVPRYNPGAFADHRRAITDAVKPQVRLARLSDRTIAIDYQHRPSAARQYTVARYLGQLARPLATSVGTDLLTWLRPYLAMRLLAVYPLHQMEPSDAALSIGLLADLYAPEADLAQLLGLTTTPGRTVHES</sequence>
<dbReference type="RefSeq" id="WP_139135602.1">
    <property type="nucleotide sequence ID" value="NZ_BMMJ01000001.1"/>
</dbReference>
<dbReference type="AlphaFoldDB" id="A0A1C6U993"/>
<organism evidence="1 2">
    <name type="scientific">Micromonospora yangpuensis</name>
    <dbReference type="NCBI Taxonomy" id="683228"/>
    <lineage>
        <taxon>Bacteria</taxon>
        <taxon>Bacillati</taxon>
        <taxon>Actinomycetota</taxon>
        <taxon>Actinomycetes</taxon>
        <taxon>Micromonosporales</taxon>
        <taxon>Micromonosporaceae</taxon>
        <taxon>Micromonospora</taxon>
    </lineage>
</organism>
<gene>
    <name evidence="1" type="ORF">GA0070617_1513</name>
</gene>
<protein>
    <recommendedName>
        <fullName evidence="3">Phosphotransferase enzyme family protein</fullName>
    </recommendedName>
</protein>
<dbReference type="Proteomes" id="UP000198937">
    <property type="component" value="Unassembled WGS sequence"/>
</dbReference>
<name>A0A1C6U993_9ACTN</name>
<dbReference type="STRING" id="683228.GA0070617_1513"/>